<gene>
    <name evidence="1" type="ORF">KP509_06G077200</name>
</gene>
<comment type="caution">
    <text evidence="1">The sequence shown here is derived from an EMBL/GenBank/DDBJ whole genome shotgun (WGS) entry which is preliminary data.</text>
</comment>
<proteinExistence type="predicted"/>
<keyword evidence="2" id="KW-1185">Reference proteome</keyword>
<dbReference type="EMBL" id="CM035411">
    <property type="protein sequence ID" value="KAH7435727.1"/>
    <property type="molecule type" value="Genomic_DNA"/>
</dbReference>
<evidence type="ECO:0000313" key="1">
    <source>
        <dbReference type="EMBL" id="KAH7435727.1"/>
    </source>
</evidence>
<evidence type="ECO:0000313" key="2">
    <source>
        <dbReference type="Proteomes" id="UP000825935"/>
    </source>
</evidence>
<organism evidence="1 2">
    <name type="scientific">Ceratopteris richardii</name>
    <name type="common">Triangle waterfern</name>
    <dbReference type="NCBI Taxonomy" id="49495"/>
    <lineage>
        <taxon>Eukaryota</taxon>
        <taxon>Viridiplantae</taxon>
        <taxon>Streptophyta</taxon>
        <taxon>Embryophyta</taxon>
        <taxon>Tracheophyta</taxon>
        <taxon>Polypodiopsida</taxon>
        <taxon>Polypodiidae</taxon>
        <taxon>Polypodiales</taxon>
        <taxon>Pteridineae</taxon>
        <taxon>Pteridaceae</taxon>
        <taxon>Parkerioideae</taxon>
        <taxon>Ceratopteris</taxon>
    </lineage>
</organism>
<dbReference type="Proteomes" id="UP000825935">
    <property type="component" value="Chromosome 6"/>
</dbReference>
<protein>
    <submittedName>
        <fullName evidence="1">Uncharacterized protein</fullName>
    </submittedName>
</protein>
<sequence>MMKEKESIDPFARYKETSSDKTILCMSWLRVEACKKYALLRIETGKWVFALSQLQKP</sequence>
<accession>A0A8T2UHZ8</accession>
<name>A0A8T2UHZ8_CERRI</name>
<reference evidence="1" key="1">
    <citation type="submission" date="2021-08" db="EMBL/GenBank/DDBJ databases">
        <title>WGS assembly of Ceratopteris richardii.</title>
        <authorList>
            <person name="Marchant D.B."/>
            <person name="Chen G."/>
            <person name="Jenkins J."/>
            <person name="Shu S."/>
            <person name="Leebens-Mack J."/>
            <person name="Grimwood J."/>
            <person name="Schmutz J."/>
            <person name="Soltis P."/>
            <person name="Soltis D."/>
            <person name="Chen Z.-H."/>
        </authorList>
    </citation>
    <scope>NUCLEOTIDE SEQUENCE</scope>
    <source>
        <strain evidence="1">Whitten #5841</strain>
        <tissue evidence="1">Leaf</tissue>
    </source>
</reference>
<dbReference type="AlphaFoldDB" id="A0A8T2UHZ8"/>